<dbReference type="Proteomes" id="UP000659654">
    <property type="component" value="Unassembled WGS sequence"/>
</dbReference>
<organism evidence="2 3">
    <name type="scientific">Bursaphelenchus xylophilus</name>
    <name type="common">Pinewood nematode worm</name>
    <name type="synonym">Aphelenchoides xylophilus</name>
    <dbReference type="NCBI Taxonomy" id="6326"/>
    <lineage>
        <taxon>Eukaryota</taxon>
        <taxon>Metazoa</taxon>
        <taxon>Ecdysozoa</taxon>
        <taxon>Nematoda</taxon>
        <taxon>Chromadorea</taxon>
        <taxon>Rhabditida</taxon>
        <taxon>Tylenchina</taxon>
        <taxon>Tylenchomorpha</taxon>
        <taxon>Aphelenchoidea</taxon>
        <taxon>Aphelenchoididae</taxon>
        <taxon>Bursaphelenchus</taxon>
    </lineage>
</organism>
<dbReference type="Proteomes" id="UP000582659">
    <property type="component" value="Unassembled WGS sequence"/>
</dbReference>
<accession>A0A7I8XLQ1</accession>
<keyword evidence="1" id="KW-0472">Membrane</keyword>
<evidence type="ECO:0000313" key="3">
    <source>
        <dbReference type="Proteomes" id="UP000659654"/>
    </source>
</evidence>
<keyword evidence="1" id="KW-1133">Transmembrane helix</keyword>
<proteinExistence type="predicted"/>
<feature type="transmembrane region" description="Helical" evidence="1">
    <location>
        <begin position="9"/>
        <end position="25"/>
    </location>
</feature>
<name>A0A7I8XLQ1_BURXY</name>
<dbReference type="EMBL" id="CAJFDI010000001">
    <property type="protein sequence ID" value="CAD5212190.1"/>
    <property type="molecule type" value="Genomic_DNA"/>
</dbReference>
<protein>
    <submittedName>
        <fullName evidence="2">(pine wood nematode) hypothetical protein</fullName>
    </submittedName>
</protein>
<dbReference type="EMBL" id="CAJFCV020000001">
    <property type="protein sequence ID" value="CAG9089979.1"/>
    <property type="molecule type" value="Genomic_DNA"/>
</dbReference>
<reference evidence="2" key="1">
    <citation type="submission" date="2020-09" db="EMBL/GenBank/DDBJ databases">
        <authorList>
            <person name="Kikuchi T."/>
        </authorList>
    </citation>
    <scope>NUCLEOTIDE SEQUENCE</scope>
    <source>
        <strain evidence="2">Ka4C1</strain>
    </source>
</reference>
<evidence type="ECO:0000313" key="2">
    <source>
        <dbReference type="EMBL" id="CAD5212190.1"/>
    </source>
</evidence>
<sequence length="348" mass="40455">MAAPSIRPFFLPMIGIFSIIVGYFLNVKSWHFYETLVCLIIISIKWKIEENESLKLEQLPAKFENALKDVREEKEAVDKLKEVCGKVPKADAYYFDKPCNTLFYLIQKPDNASPDYCSELIYLKNLTTGLTKELFTSRNHREDRIPPKITADGENIFVRSHKDFLVYYNVKENILRRKGVYFDIEHMQAIGNRVLVVGEKKFEVYKVKQRFEDVANYRIDSPCHLHDGVFVFSRDSYLGVTSMENDNLRFKQTNVSVSSDVKITRKSNHVFELEQKGRKEDYLLEYSDGKPTLTLLNSNAVNKKPESSKARFLHRIWQGVVIRFWVFLVGLAIKELFEVVNVPLPAAF</sequence>
<keyword evidence="3" id="KW-1185">Reference proteome</keyword>
<comment type="caution">
    <text evidence="2">The sequence shown here is derived from an EMBL/GenBank/DDBJ whole genome shotgun (WGS) entry which is preliminary data.</text>
</comment>
<evidence type="ECO:0000256" key="1">
    <source>
        <dbReference type="SAM" id="Phobius"/>
    </source>
</evidence>
<dbReference type="AlphaFoldDB" id="A0A7I8XLQ1"/>
<gene>
    <name evidence="2" type="ORF">BXYJ_LOCUS2796</name>
</gene>
<keyword evidence="1" id="KW-0812">Transmembrane</keyword>
<dbReference type="SMR" id="A0A7I8XLQ1"/>